<dbReference type="AlphaFoldDB" id="A0AAU8LU42"/>
<evidence type="ECO:0000256" key="1">
    <source>
        <dbReference type="ARBA" id="ARBA00009308"/>
    </source>
</evidence>
<dbReference type="PROSITE" id="PS00934">
    <property type="entry name" value="GLYOXALASE_I_1"/>
    <property type="match status" value="1"/>
</dbReference>
<evidence type="ECO:0000256" key="2">
    <source>
        <dbReference type="ARBA" id="ARBA00022723"/>
    </source>
</evidence>
<dbReference type="GO" id="GO:0046872">
    <property type="term" value="F:metal ion binding"/>
    <property type="evidence" value="ECO:0007669"/>
    <property type="project" value="UniProtKB-KW"/>
</dbReference>
<gene>
    <name evidence="4" type="primary">mce</name>
    <name evidence="4" type="ORF">Q3M24_22575</name>
</gene>
<keyword evidence="2" id="KW-0479">Metal-binding</keyword>
<evidence type="ECO:0000313" key="4">
    <source>
        <dbReference type="EMBL" id="XCN73025.1"/>
    </source>
</evidence>
<evidence type="ECO:0000259" key="3">
    <source>
        <dbReference type="PROSITE" id="PS51819"/>
    </source>
</evidence>
<dbReference type="GO" id="GO:0004493">
    <property type="term" value="F:methylmalonyl-CoA epimerase activity"/>
    <property type="evidence" value="ECO:0007669"/>
    <property type="project" value="UniProtKB-EC"/>
</dbReference>
<dbReference type="InterPro" id="IPR051785">
    <property type="entry name" value="MMCE/EMCE_epimerase"/>
</dbReference>
<feature type="domain" description="VOC" evidence="3">
    <location>
        <begin position="4"/>
        <end position="132"/>
    </location>
</feature>
<sequence length="137" mass="14914">MLKKIDHIGIAVHSIDQARLFYEQALGLHCERIEEVPSQQVRTAFFALGETKIELLEPLGEDGPIAKFLQRQGEGVHHIAYGCDDAATQLKQAKKAGCRLINETPISGAGGKQIGFLHPKSTHGVLTELCSAQQATE</sequence>
<dbReference type="InterPro" id="IPR037523">
    <property type="entry name" value="VOC_core"/>
</dbReference>
<dbReference type="InterPro" id="IPR029068">
    <property type="entry name" value="Glyas_Bleomycin-R_OHBP_Dase"/>
</dbReference>
<keyword evidence="4" id="KW-0413">Isomerase</keyword>
<reference evidence="4" key="1">
    <citation type="journal article" date="2024" name="Syst. Appl. Microbiol.">
        <title>First single-strain enrichments of Electrothrix cable bacteria, description of E. aestuarii sp. nov. and E. rattekaaiensis sp. nov., and proposal of a cable bacteria taxonomy following the rules of the SeqCode.</title>
        <authorList>
            <person name="Plum-Jensen L.E."/>
            <person name="Schramm A."/>
            <person name="Marshall I.P.G."/>
        </authorList>
    </citation>
    <scope>NUCLEOTIDE SEQUENCE</scope>
    <source>
        <strain evidence="4">Rat1</strain>
    </source>
</reference>
<dbReference type="PANTHER" id="PTHR43048:SF3">
    <property type="entry name" value="METHYLMALONYL-COA EPIMERASE, MITOCHONDRIAL"/>
    <property type="match status" value="1"/>
</dbReference>
<dbReference type="NCBIfam" id="TIGR03081">
    <property type="entry name" value="metmalonyl_epim"/>
    <property type="match status" value="1"/>
</dbReference>
<comment type="similarity">
    <text evidence="1">Belongs to the methylmalonyl-CoA epimerase family.</text>
</comment>
<dbReference type="KEGG" id="eaj:Q3M24_22575"/>
<organism evidence="4">
    <name type="scientific">Candidatus Electrothrix aestuarii</name>
    <dbReference type="NCBI Taxonomy" id="3062594"/>
    <lineage>
        <taxon>Bacteria</taxon>
        <taxon>Pseudomonadati</taxon>
        <taxon>Thermodesulfobacteriota</taxon>
        <taxon>Desulfobulbia</taxon>
        <taxon>Desulfobulbales</taxon>
        <taxon>Desulfobulbaceae</taxon>
        <taxon>Candidatus Electrothrix</taxon>
    </lineage>
</organism>
<dbReference type="Pfam" id="PF13669">
    <property type="entry name" value="Glyoxalase_4"/>
    <property type="match status" value="1"/>
</dbReference>
<accession>A0AAU8LU42</accession>
<dbReference type="CDD" id="cd07249">
    <property type="entry name" value="MMCE"/>
    <property type="match status" value="1"/>
</dbReference>
<dbReference type="SUPFAM" id="SSF54593">
    <property type="entry name" value="Glyoxalase/Bleomycin resistance protein/Dihydroxybiphenyl dioxygenase"/>
    <property type="match status" value="1"/>
</dbReference>
<dbReference type="GO" id="GO:0046491">
    <property type="term" value="P:L-methylmalonyl-CoA metabolic process"/>
    <property type="evidence" value="ECO:0007669"/>
    <property type="project" value="TreeGrafter"/>
</dbReference>
<dbReference type="Gene3D" id="3.10.180.10">
    <property type="entry name" value="2,3-Dihydroxybiphenyl 1,2-Dioxygenase, domain 1"/>
    <property type="match status" value="1"/>
</dbReference>
<dbReference type="PROSITE" id="PS51819">
    <property type="entry name" value="VOC"/>
    <property type="match status" value="1"/>
</dbReference>
<dbReference type="InterPro" id="IPR017515">
    <property type="entry name" value="MeMalonyl-CoA_epimerase"/>
</dbReference>
<dbReference type="InterPro" id="IPR018146">
    <property type="entry name" value="Glyoxalase_1_CS"/>
</dbReference>
<dbReference type="EC" id="5.1.99.1" evidence="4"/>
<dbReference type="GO" id="GO:0004462">
    <property type="term" value="F:lactoylglutathione lyase activity"/>
    <property type="evidence" value="ECO:0007669"/>
    <property type="project" value="InterPro"/>
</dbReference>
<name>A0AAU8LU42_9BACT</name>
<dbReference type="PANTHER" id="PTHR43048">
    <property type="entry name" value="METHYLMALONYL-COA EPIMERASE"/>
    <property type="match status" value="1"/>
</dbReference>
<reference evidence="4" key="2">
    <citation type="submission" date="2024-06" db="EMBL/GenBank/DDBJ databases">
        <authorList>
            <person name="Plum-Jensen L.E."/>
            <person name="Schramm A."/>
            <person name="Marshall I.P.G."/>
        </authorList>
    </citation>
    <scope>NUCLEOTIDE SEQUENCE</scope>
    <source>
        <strain evidence="4">Rat1</strain>
    </source>
</reference>
<protein>
    <submittedName>
        <fullName evidence="4">Methylmalonyl-CoA epimerase</fullName>
        <ecNumber evidence="4">5.1.99.1</ecNumber>
    </submittedName>
</protein>
<proteinExistence type="inferred from homology"/>
<dbReference type="EMBL" id="CP159373">
    <property type="protein sequence ID" value="XCN73025.1"/>
    <property type="molecule type" value="Genomic_DNA"/>
</dbReference>